<dbReference type="EMBL" id="PEBD01000012">
    <property type="protein sequence ID" value="PHV64759.1"/>
    <property type="molecule type" value="Genomic_DNA"/>
</dbReference>
<reference evidence="4 5" key="1">
    <citation type="submission" date="2017-10" db="EMBL/GenBank/DDBJ databases">
        <title>The draft genome sequence of Williamsia sp. BULT 1.1 isolated from the semi-arid grassland soils from South Africa.</title>
        <authorList>
            <person name="Kabwe M.H."/>
            <person name="Govender N."/>
            <person name="Mutseka Lunga P."/>
            <person name="Vikram S."/>
            <person name="Makhalanyane T.P."/>
        </authorList>
    </citation>
    <scope>NUCLEOTIDE SEQUENCE [LARGE SCALE GENOMIC DNA]</scope>
    <source>
        <strain evidence="4 5">BULT 1.1</strain>
    </source>
</reference>
<gene>
    <name evidence="4" type="ORF">CSW57_23585</name>
</gene>
<feature type="region of interest" description="Disordered" evidence="1">
    <location>
        <begin position="49"/>
        <end position="78"/>
    </location>
</feature>
<proteinExistence type="predicted"/>
<keyword evidence="2" id="KW-0472">Membrane</keyword>
<evidence type="ECO:0000259" key="3">
    <source>
        <dbReference type="Pfam" id="PF13399"/>
    </source>
</evidence>
<feature type="compositionally biased region" description="Polar residues" evidence="1">
    <location>
        <begin position="49"/>
        <end position="64"/>
    </location>
</feature>
<accession>A0A2G3PG33</accession>
<dbReference type="AlphaFoldDB" id="A0A2G3PG33"/>
<feature type="transmembrane region" description="Helical" evidence="2">
    <location>
        <begin position="23"/>
        <end position="44"/>
    </location>
</feature>
<evidence type="ECO:0000256" key="2">
    <source>
        <dbReference type="SAM" id="Phobius"/>
    </source>
</evidence>
<dbReference type="RefSeq" id="WP_099385020.1">
    <property type="nucleotide sequence ID" value="NZ_PEBD01000012.1"/>
</dbReference>
<evidence type="ECO:0000313" key="5">
    <source>
        <dbReference type="Proteomes" id="UP000225108"/>
    </source>
</evidence>
<feature type="domain" description="LytR/CpsA/Psr regulator C-terminal" evidence="3">
    <location>
        <begin position="94"/>
        <end position="185"/>
    </location>
</feature>
<protein>
    <recommendedName>
        <fullName evidence="3">LytR/CpsA/Psr regulator C-terminal domain-containing protein</fullName>
    </recommendedName>
</protein>
<comment type="caution">
    <text evidence="4">The sequence shown here is derived from an EMBL/GenBank/DDBJ whole genome shotgun (WGS) entry which is preliminary data.</text>
</comment>
<dbReference type="NCBIfam" id="NF035953">
    <property type="entry name" value="integrity_Cei"/>
    <property type="match status" value="1"/>
</dbReference>
<dbReference type="InterPro" id="IPR027381">
    <property type="entry name" value="LytR/CpsA/Psr_C"/>
</dbReference>
<keyword evidence="2" id="KW-0812">Transmembrane</keyword>
<name>A0A2G3PG33_WILMA</name>
<sequence length="226" mass="23557">MVSQITYGYPTDDRGRPFRRRRYLPAIIAAVVLALIAAVVWAGALSSSDTQATPTDCPQPQSPSAAPEGPTPVVGTPAATDEMLQVPPAALSSFQIRVLNATDEQGMAQTILDDLTALGFQAAPENAYGDDPLYPDRNLDCFGQIRFGEGGKAAAAALWIAAPCTQLINDGRPGTDVDLALGNNYGESGQNQDALAVLDTLRVANPQDPNTGADPAVVAAVHDSPC</sequence>
<evidence type="ECO:0000256" key="1">
    <source>
        <dbReference type="SAM" id="MobiDB-lite"/>
    </source>
</evidence>
<dbReference type="Proteomes" id="UP000225108">
    <property type="component" value="Unassembled WGS sequence"/>
</dbReference>
<organism evidence="4 5">
    <name type="scientific">Williamsia marianensis</name>
    <dbReference type="NCBI Taxonomy" id="85044"/>
    <lineage>
        <taxon>Bacteria</taxon>
        <taxon>Bacillati</taxon>
        <taxon>Actinomycetota</taxon>
        <taxon>Actinomycetes</taxon>
        <taxon>Mycobacteriales</taxon>
        <taxon>Nocardiaceae</taxon>
        <taxon>Williamsia</taxon>
    </lineage>
</organism>
<keyword evidence="2" id="KW-1133">Transmembrane helix</keyword>
<dbReference type="Pfam" id="PF13399">
    <property type="entry name" value="LytR_C"/>
    <property type="match status" value="1"/>
</dbReference>
<evidence type="ECO:0000313" key="4">
    <source>
        <dbReference type="EMBL" id="PHV64759.1"/>
    </source>
</evidence>